<dbReference type="InterPro" id="IPR051222">
    <property type="entry name" value="PPR/CCM1_RNA-binding"/>
</dbReference>
<keyword evidence="3" id="KW-1133">Transmembrane helix</keyword>
<dbReference type="InterPro" id="IPR020097">
    <property type="entry name" value="PsdUridine_synth_TruA_a/b_dom"/>
</dbReference>
<evidence type="ECO:0000256" key="2">
    <source>
        <dbReference type="SAM" id="MobiDB-lite"/>
    </source>
</evidence>
<dbReference type="Gene3D" id="4.10.60.10">
    <property type="entry name" value="Zinc finger, CCHC-type"/>
    <property type="match status" value="1"/>
</dbReference>
<feature type="compositionally biased region" description="Basic residues" evidence="2">
    <location>
        <begin position="685"/>
        <end position="697"/>
    </location>
</feature>
<dbReference type="EMBL" id="CAXAMM010022223">
    <property type="protein sequence ID" value="CAK9051521.1"/>
    <property type="molecule type" value="Genomic_DNA"/>
</dbReference>
<evidence type="ECO:0000259" key="4">
    <source>
        <dbReference type="SMART" id="SM00343"/>
    </source>
</evidence>
<comment type="caution">
    <text evidence="5">The sequence shown here is derived from an EMBL/GenBank/DDBJ whole genome shotgun (WGS) entry which is preliminary data.</text>
</comment>
<dbReference type="InterPro" id="IPR001878">
    <property type="entry name" value="Znf_CCHC"/>
</dbReference>
<evidence type="ECO:0000313" key="5">
    <source>
        <dbReference type="EMBL" id="CAK9051521.1"/>
    </source>
</evidence>
<feature type="region of interest" description="Disordered" evidence="2">
    <location>
        <begin position="648"/>
        <end position="708"/>
    </location>
</feature>
<dbReference type="SUPFAM" id="SSF55120">
    <property type="entry name" value="Pseudouridine synthase"/>
    <property type="match status" value="1"/>
</dbReference>
<feature type="transmembrane region" description="Helical" evidence="3">
    <location>
        <begin position="133"/>
        <end position="150"/>
    </location>
</feature>
<dbReference type="Proteomes" id="UP001642464">
    <property type="component" value="Unassembled WGS sequence"/>
</dbReference>
<feature type="compositionally biased region" description="Pro residues" evidence="2">
    <location>
        <begin position="866"/>
        <end position="879"/>
    </location>
</feature>
<dbReference type="PANTHER" id="PTHR47942:SF63">
    <property type="entry name" value="PENTATRICOPEPTIDE REPEAT-CONTAINING PROTEIN"/>
    <property type="match status" value="1"/>
</dbReference>
<feature type="transmembrane region" description="Helical" evidence="3">
    <location>
        <begin position="212"/>
        <end position="230"/>
    </location>
</feature>
<feature type="region of interest" description="Disordered" evidence="2">
    <location>
        <begin position="760"/>
        <end position="780"/>
    </location>
</feature>
<keyword evidence="6" id="KW-1185">Reference proteome</keyword>
<gene>
    <name evidence="5" type="ORF">SCF082_LOCUS28276</name>
</gene>
<feature type="transmembrane region" description="Helical" evidence="3">
    <location>
        <begin position="105"/>
        <end position="126"/>
    </location>
</feature>
<feature type="compositionally biased region" description="Basic and acidic residues" evidence="2">
    <location>
        <begin position="648"/>
        <end position="662"/>
    </location>
</feature>
<keyword evidence="3" id="KW-0812">Transmembrane</keyword>
<keyword evidence="1" id="KW-0677">Repeat</keyword>
<feature type="transmembrane region" description="Helical" evidence="3">
    <location>
        <begin position="7"/>
        <end position="25"/>
    </location>
</feature>
<feature type="compositionally biased region" description="Gly residues" evidence="2">
    <location>
        <begin position="762"/>
        <end position="775"/>
    </location>
</feature>
<dbReference type="PANTHER" id="PTHR47942">
    <property type="entry name" value="TETRATRICOPEPTIDE REPEAT (TPR)-LIKE SUPERFAMILY PROTEIN-RELATED"/>
    <property type="match status" value="1"/>
</dbReference>
<feature type="region of interest" description="Disordered" evidence="2">
    <location>
        <begin position="533"/>
        <end position="552"/>
    </location>
</feature>
<dbReference type="InterPro" id="IPR011990">
    <property type="entry name" value="TPR-like_helical_dom_sf"/>
</dbReference>
<dbReference type="Gene3D" id="1.25.40.10">
    <property type="entry name" value="Tetratricopeptide repeat domain"/>
    <property type="match status" value="2"/>
</dbReference>
<reference evidence="5 6" key="1">
    <citation type="submission" date="2024-02" db="EMBL/GenBank/DDBJ databases">
        <authorList>
            <person name="Chen Y."/>
            <person name="Shah S."/>
            <person name="Dougan E. K."/>
            <person name="Thang M."/>
            <person name="Chan C."/>
        </authorList>
    </citation>
    <scope>NUCLEOTIDE SEQUENCE [LARGE SCALE GENOMIC DNA]</scope>
</reference>
<dbReference type="SMART" id="SM00343">
    <property type="entry name" value="ZnF_C2HC"/>
    <property type="match status" value="2"/>
</dbReference>
<accession>A0ABP0MJ57</accession>
<feature type="domain" description="CCHC-type" evidence="4">
    <location>
        <begin position="745"/>
        <end position="760"/>
    </location>
</feature>
<protein>
    <submittedName>
        <fullName evidence="5">Pentatricopeptide repeat-containing protein At5g02860</fullName>
    </submittedName>
</protein>
<evidence type="ECO:0000256" key="3">
    <source>
        <dbReference type="SAM" id="Phobius"/>
    </source>
</evidence>
<dbReference type="InterPro" id="IPR002885">
    <property type="entry name" value="PPR_rpt"/>
</dbReference>
<feature type="region of interest" description="Disordered" evidence="2">
    <location>
        <begin position="848"/>
        <end position="898"/>
    </location>
</feature>
<dbReference type="InterPro" id="IPR020095">
    <property type="entry name" value="PsdUridine_synth_TruA_C"/>
</dbReference>
<feature type="domain" description="CCHC-type" evidence="4">
    <location>
        <begin position="717"/>
        <end position="732"/>
    </location>
</feature>
<dbReference type="Gene3D" id="3.30.70.660">
    <property type="entry name" value="Pseudouridine synthase I, catalytic domain, C-terminal subdomain"/>
    <property type="match status" value="1"/>
</dbReference>
<feature type="compositionally biased region" description="Basic residues" evidence="2">
    <location>
        <begin position="880"/>
        <end position="898"/>
    </location>
</feature>
<dbReference type="Pfam" id="PF01416">
    <property type="entry name" value="PseudoU_synth_1"/>
    <property type="match status" value="1"/>
</dbReference>
<dbReference type="Pfam" id="PF01535">
    <property type="entry name" value="PPR"/>
    <property type="match status" value="1"/>
</dbReference>
<feature type="transmembrane region" description="Helical" evidence="3">
    <location>
        <begin position="170"/>
        <end position="192"/>
    </location>
</feature>
<sequence length="2150" mass="236775">MEVMIGSYLAYALVALIGLFHVRFYQEDLLSVVLGAWKIAMNSWEKLKAEAAAARVDAYKARMDEELYNLRFLNLDLASRIAAQGQIIWMCYAAKQLIHQPNPAYVVEILCISCFYMITIYVTWGVEKRKRSAVRPAAISAYLVLLFKIWTCPNLEHYAVSQMHNMALAFTMATVFVDTWLTIPLGVCVFGLDAWTFSSMGGEMTREAMSRYLYALLLYVIVACCAEHTGRRFIQKLLDANSMVEGFRRMLTAISDGDVLIDSHFHIHGEPQCLTDFTTAEQMSGTSFLSLLSDKKAEEEFVKFVEKSSQADSCQSAPPCVRIHLRSKYGASRGLDVCHVLVQDLFGSVEPYHLIVFKEDPEQREDPSASADSIPEELLKPRVVPRSITEASDGTCILETFQELAEMSFVLDGSTEQFDILQAKLNFERRTRKPDVHSRMPHLQKFARPVDWNATFTRLHQFIWRCYEEISPPPPLSLGAMYLKLPDDNTRTYLYAKTTTVSLESPVLLPEGAPDDYFPPLRVVLTFQDFAPRKQRKTGSQSAKPGAGSEGLERQLGGLAKHRSRAKHVGEPLLPELPVAILSRRFARPCVKPDPLAGQVLQQVCNLEAQAQCWDDAINPGVGCYARCSADAQHDGHARHGADDECHDATAWHEGNDGRDDGPSPTGRSRAESARETIAGAKAIRGGRRSLKGSFKGRGKDLNGDDLGGGGKGKSVDCFKCGGPHFARDCPEGDRGKGDRGGKGGCFKCGGPHFARECPESGGKGGGGGGGGGGPPSTLPSWMVEDIKDLCAKFNIDDRLERRMMERMESRQDTFKEDLRSITETLETARNPPGLLSVKLREMEDGSFVAKGGKGKGKGGPGRELSPPPRSRQSPPPRPNRSRSRSRDSRKKVSRRRCRRTVSMSCAVNDRPLAFPVVVLAVAKHKRSFGRFEVATVEDPEVPDSGCTLSVIVRTGEFKPQDTAVLLLIGTRVPEDLARQCGWEGLLAENDFVLKPYYFGRGYLSNGLLLPWPEEFGASPLDSRSTGPLELTSFLKLRSAEELDKISARSFMIEIGFDGSFHGSQSSGCDDLRPTVLGKLLKVLAPLDARDVSSGSAAPDHEPRPKRMSQWVALSRVDAGVRGRSFKVTTPPLLCRGSVDITEALAKLPSSIALHRVIPMPRGVELSPAFEIAREYGYYLPAAILGDSSATCLDGILQDFCGSHCFGNFTDIKKLEGLKKKIRRSVPLQRFAHSLQSWKRSRRAPKADGIGWEGWNDSTPVSSIPMHPDMRAACKRHVLSIAVDVRRGGTDDTQLKGLICIRVKGYGFLYNMIRYLVGSAVAVATGKLSSDVLATAIEGSICIDLSEFLAPAHGLVLLDQSLDSFSWASQASEVAAHSADEFLDQRLLPEIQKEWEDWQPKAAAWMRSPVQRVARAPGAPAAPSVGAGNMARLLAFASLLVPSPGLSGLGGQGDWRWHPVVAYGKAIAAQRQASLWQGALLGVRELSRHALQGNTITWGACLTASAWQESLAALTHMRWQGVELNVISYSSISDEWRLAKQLLDDMQRVLRLDVVAYNATMKTWPLAQQLLEEMSFRGLSHTQTSRNLCIANWATALLLAQDLLGYSSIITKSPWYRSTQTLQHLQVSLLQPDVVAYNATMSSCGQRNKWLEALHCLYGMLHRRVSGPALAPAMGTWDSALWLLDSKLESSIVACGAAISACVKGDRWERALLLHSKRSFAGNSLTFNSAVSACEEGSHWRLGFALVAAMQDARLQTDMITYNSAISAAEKCKVWQEALTVFNDLPHGDADVVTYCATMKACRPIWPVILRLMDELEAKTMEETNALCYDEAVRACDLGGRWKHQRRLEGNEITQTALLNVLSKSLQWSTAVDALQEWVETNKTTPDEAKEKALETNCVVYSTSISGSVPRDLCDAFFLRRNVCRSSANLVCYNAAAQASWPHNLEILEATELRSLQPNVVSFGAALRGGPWAAGLRLLQQMGDRQLRCSLVAYGAFFANAPAWNLLLTLQDQGIQPNLQIYSSSFPVMPWRRAYQSFFSPRITADLVAFCAVMTAEDHQGPWAQTLASRQIVGALLSQAHGRRFCSVSLWVACISTCERSGSWPAALSMLREAPFGDVKIRNAALSTCGKAAQWERALEILWKTPQAGG</sequence>
<evidence type="ECO:0000313" key="6">
    <source>
        <dbReference type="Proteomes" id="UP001642464"/>
    </source>
</evidence>
<dbReference type="InterPro" id="IPR020103">
    <property type="entry name" value="PsdUridine_synth_cat_dom_sf"/>
</dbReference>
<keyword evidence="3" id="KW-0472">Membrane</keyword>
<organism evidence="5 6">
    <name type="scientific">Durusdinium trenchii</name>
    <dbReference type="NCBI Taxonomy" id="1381693"/>
    <lineage>
        <taxon>Eukaryota</taxon>
        <taxon>Sar</taxon>
        <taxon>Alveolata</taxon>
        <taxon>Dinophyceae</taxon>
        <taxon>Suessiales</taxon>
        <taxon>Symbiodiniaceae</taxon>
        <taxon>Durusdinium</taxon>
    </lineage>
</organism>
<proteinExistence type="predicted"/>
<evidence type="ECO:0000256" key="1">
    <source>
        <dbReference type="ARBA" id="ARBA00022737"/>
    </source>
</evidence>
<name>A0ABP0MJ57_9DINO</name>